<feature type="transmembrane region" description="Helical" evidence="1">
    <location>
        <begin position="140"/>
        <end position="158"/>
    </location>
</feature>
<dbReference type="Proteomes" id="UP000602284">
    <property type="component" value="Unassembled WGS sequence"/>
</dbReference>
<keyword evidence="1" id="KW-0812">Transmembrane</keyword>
<dbReference type="InterPro" id="IPR016747">
    <property type="entry name" value="Phosphotransbutyrylase"/>
</dbReference>
<gene>
    <name evidence="3" type="ORF">JJB07_06410</name>
</gene>
<protein>
    <submittedName>
        <fullName evidence="3">VanZ family protein</fullName>
    </submittedName>
</protein>
<comment type="caution">
    <text evidence="3">The sequence shown here is derived from an EMBL/GenBank/DDBJ whole genome shotgun (WGS) entry which is preliminary data.</text>
</comment>
<dbReference type="PIRSF" id="PIRSF019083">
    <property type="entry name" value="UCP019083_VanZ"/>
    <property type="match status" value="1"/>
</dbReference>
<accession>A0ABS1J7W1</accession>
<organism evidence="3 4">
    <name type="scientific">Tumebacillus amylolyticus</name>
    <dbReference type="NCBI Taxonomy" id="2801339"/>
    <lineage>
        <taxon>Bacteria</taxon>
        <taxon>Bacillati</taxon>
        <taxon>Bacillota</taxon>
        <taxon>Bacilli</taxon>
        <taxon>Bacillales</taxon>
        <taxon>Alicyclobacillaceae</taxon>
        <taxon>Tumebacillus</taxon>
    </lineage>
</organism>
<keyword evidence="1" id="KW-0472">Membrane</keyword>
<evidence type="ECO:0000256" key="1">
    <source>
        <dbReference type="SAM" id="Phobius"/>
    </source>
</evidence>
<evidence type="ECO:0000259" key="2">
    <source>
        <dbReference type="Pfam" id="PF04892"/>
    </source>
</evidence>
<dbReference type="EMBL" id="JAEQNB010000001">
    <property type="protein sequence ID" value="MBL0386285.1"/>
    <property type="molecule type" value="Genomic_DNA"/>
</dbReference>
<evidence type="ECO:0000313" key="3">
    <source>
        <dbReference type="EMBL" id="MBL0386285.1"/>
    </source>
</evidence>
<feature type="transmembrane region" description="Helical" evidence="1">
    <location>
        <begin position="74"/>
        <end position="92"/>
    </location>
</feature>
<dbReference type="RefSeq" id="WP_201632376.1">
    <property type="nucleotide sequence ID" value="NZ_JAEQNB010000001.1"/>
</dbReference>
<keyword evidence="1" id="KW-1133">Transmembrane helix</keyword>
<dbReference type="NCBIfam" id="NF037970">
    <property type="entry name" value="vanZ_1"/>
    <property type="match status" value="1"/>
</dbReference>
<sequence>MKKPIRFRLFLLLSLLWMGVIFWKSAQAYSQQDLKPWLTTLISEETLQGFLPHVQFTYDGDLVTYLKPYGFVEFFIRKGAHITEYFLLAFLLWQTYASTKLTRGFVYGLALVTAVLYAASDEWHQTFVPNRTGHIIDVGMDSVGVVLALLLLLIWQTVQRKKLSRR</sequence>
<keyword evidence="4" id="KW-1185">Reference proteome</keyword>
<evidence type="ECO:0000313" key="4">
    <source>
        <dbReference type="Proteomes" id="UP000602284"/>
    </source>
</evidence>
<dbReference type="InterPro" id="IPR006976">
    <property type="entry name" value="VanZ-like"/>
</dbReference>
<feature type="transmembrane region" description="Helical" evidence="1">
    <location>
        <begin position="104"/>
        <end position="120"/>
    </location>
</feature>
<name>A0ABS1J7W1_9BACL</name>
<dbReference type="Pfam" id="PF04892">
    <property type="entry name" value="VanZ"/>
    <property type="match status" value="1"/>
</dbReference>
<reference evidence="3 4" key="1">
    <citation type="submission" date="2021-01" db="EMBL/GenBank/DDBJ databases">
        <title>Tumebacillus sp. strain ITR2 16S ribosomal RNA gene Genome sequencing and assembly.</title>
        <authorList>
            <person name="Kang M."/>
        </authorList>
    </citation>
    <scope>NUCLEOTIDE SEQUENCE [LARGE SCALE GENOMIC DNA]</scope>
    <source>
        <strain evidence="3 4">ITR2</strain>
    </source>
</reference>
<feature type="domain" description="VanZ-like" evidence="2">
    <location>
        <begin position="10"/>
        <end position="155"/>
    </location>
</feature>
<proteinExistence type="predicted"/>